<dbReference type="Proteomes" id="UP001180020">
    <property type="component" value="Unassembled WGS sequence"/>
</dbReference>
<proteinExistence type="predicted"/>
<reference evidence="2" key="1">
    <citation type="journal article" date="2023" name="Nat. Commun.">
        <title>Diploid and tetraploid genomes of Acorus and the evolution of monocots.</title>
        <authorList>
            <person name="Ma L."/>
            <person name="Liu K.W."/>
            <person name="Li Z."/>
            <person name="Hsiao Y.Y."/>
            <person name="Qi Y."/>
            <person name="Fu T."/>
            <person name="Tang G.D."/>
            <person name="Zhang D."/>
            <person name="Sun W.H."/>
            <person name="Liu D.K."/>
            <person name="Li Y."/>
            <person name="Chen G.Z."/>
            <person name="Liu X.D."/>
            <person name="Liao X.Y."/>
            <person name="Jiang Y.T."/>
            <person name="Yu X."/>
            <person name="Hao Y."/>
            <person name="Huang J."/>
            <person name="Zhao X.W."/>
            <person name="Ke S."/>
            <person name="Chen Y.Y."/>
            <person name="Wu W.L."/>
            <person name="Hsu J.L."/>
            <person name="Lin Y.F."/>
            <person name="Huang M.D."/>
            <person name="Li C.Y."/>
            <person name="Huang L."/>
            <person name="Wang Z.W."/>
            <person name="Zhao X."/>
            <person name="Zhong W.Y."/>
            <person name="Peng D.H."/>
            <person name="Ahmad S."/>
            <person name="Lan S."/>
            <person name="Zhang J.S."/>
            <person name="Tsai W.C."/>
            <person name="Van de Peer Y."/>
            <person name="Liu Z.J."/>
        </authorList>
    </citation>
    <scope>NUCLEOTIDE SEQUENCE</scope>
    <source>
        <strain evidence="2">CP</strain>
    </source>
</reference>
<evidence type="ECO:0000313" key="2">
    <source>
        <dbReference type="EMBL" id="KAK1284054.1"/>
    </source>
</evidence>
<feature type="compositionally biased region" description="Basic and acidic residues" evidence="1">
    <location>
        <begin position="50"/>
        <end position="60"/>
    </location>
</feature>
<sequence>MVGSFGSLEDLQRSGKCLRAASDRSVGAKISQSFIPAVRRKRTYRSSASKAREPPLKRKEETLHGGVCRPTREMKQFEQMKMVLRDPCSVGPLGNCLGDLALEPALYKRLC</sequence>
<accession>A0AAV9C5R6</accession>
<evidence type="ECO:0000256" key="1">
    <source>
        <dbReference type="SAM" id="MobiDB-lite"/>
    </source>
</evidence>
<dbReference type="AlphaFoldDB" id="A0AAV9C5R6"/>
<protein>
    <submittedName>
        <fullName evidence="2">Uncharacterized protein</fullName>
    </submittedName>
</protein>
<organism evidence="2 3">
    <name type="scientific">Acorus calamus</name>
    <name type="common">Sweet flag</name>
    <dbReference type="NCBI Taxonomy" id="4465"/>
    <lineage>
        <taxon>Eukaryota</taxon>
        <taxon>Viridiplantae</taxon>
        <taxon>Streptophyta</taxon>
        <taxon>Embryophyta</taxon>
        <taxon>Tracheophyta</taxon>
        <taxon>Spermatophyta</taxon>
        <taxon>Magnoliopsida</taxon>
        <taxon>Liliopsida</taxon>
        <taxon>Acoraceae</taxon>
        <taxon>Acorus</taxon>
    </lineage>
</organism>
<name>A0AAV9C5R6_ACOCL</name>
<evidence type="ECO:0000313" key="3">
    <source>
        <dbReference type="Proteomes" id="UP001180020"/>
    </source>
</evidence>
<reference evidence="2" key="2">
    <citation type="submission" date="2023-06" db="EMBL/GenBank/DDBJ databases">
        <authorList>
            <person name="Ma L."/>
            <person name="Liu K.-W."/>
            <person name="Li Z."/>
            <person name="Hsiao Y.-Y."/>
            <person name="Qi Y."/>
            <person name="Fu T."/>
            <person name="Tang G."/>
            <person name="Zhang D."/>
            <person name="Sun W.-H."/>
            <person name="Liu D.-K."/>
            <person name="Li Y."/>
            <person name="Chen G.-Z."/>
            <person name="Liu X.-D."/>
            <person name="Liao X.-Y."/>
            <person name="Jiang Y.-T."/>
            <person name="Yu X."/>
            <person name="Hao Y."/>
            <person name="Huang J."/>
            <person name="Zhao X.-W."/>
            <person name="Ke S."/>
            <person name="Chen Y.-Y."/>
            <person name="Wu W.-L."/>
            <person name="Hsu J.-L."/>
            <person name="Lin Y.-F."/>
            <person name="Huang M.-D."/>
            <person name="Li C.-Y."/>
            <person name="Huang L."/>
            <person name="Wang Z.-W."/>
            <person name="Zhao X."/>
            <person name="Zhong W.-Y."/>
            <person name="Peng D.-H."/>
            <person name="Ahmad S."/>
            <person name="Lan S."/>
            <person name="Zhang J.-S."/>
            <person name="Tsai W.-C."/>
            <person name="Van De Peer Y."/>
            <person name="Liu Z.-J."/>
        </authorList>
    </citation>
    <scope>NUCLEOTIDE SEQUENCE</scope>
    <source>
        <strain evidence="2">CP</strain>
        <tissue evidence="2">Leaves</tissue>
    </source>
</reference>
<dbReference type="EMBL" id="JAUJYO010000021">
    <property type="protein sequence ID" value="KAK1284054.1"/>
    <property type="molecule type" value="Genomic_DNA"/>
</dbReference>
<comment type="caution">
    <text evidence="2">The sequence shown here is derived from an EMBL/GenBank/DDBJ whole genome shotgun (WGS) entry which is preliminary data.</text>
</comment>
<feature type="region of interest" description="Disordered" evidence="1">
    <location>
        <begin position="41"/>
        <end position="60"/>
    </location>
</feature>
<keyword evidence="3" id="KW-1185">Reference proteome</keyword>
<gene>
    <name evidence="2" type="ORF">QJS10_CPB21g00905</name>
</gene>